<dbReference type="RefSeq" id="WP_130529716.1">
    <property type="nucleotide sequence ID" value="NZ_SHMD01000002.1"/>
</dbReference>
<keyword evidence="2" id="KW-1185">Reference proteome</keyword>
<accession>A0ABY1WCE5</accession>
<organism evidence="1 2">
    <name type="scientific">Pseudoxanthomonas winnipegensis</name>
    <dbReference type="NCBI Taxonomy" id="2480810"/>
    <lineage>
        <taxon>Bacteria</taxon>
        <taxon>Pseudomonadati</taxon>
        <taxon>Pseudomonadota</taxon>
        <taxon>Gammaproteobacteria</taxon>
        <taxon>Lysobacterales</taxon>
        <taxon>Lysobacteraceae</taxon>
        <taxon>Pseudoxanthomonas</taxon>
    </lineage>
</organism>
<dbReference type="Proteomes" id="UP000293089">
    <property type="component" value="Unassembled WGS sequence"/>
</dbReference>
<evidence type="ECO:0000313" key="2">
    <source>
        <dbReference type="Proteomes" id="UP000293089"/>
    </source>
</evidence>
<sequence length="97" mass="10189">MKNGDMPTSPMFNEHGAPIHHSGGVIRDGVCSGLTKRELFAAMAMQGLAANASPQVSSWNAEQTARCAAAFADALLARLEPKPLTPAQQAQEAQTRG</sequence>
<protein>
    <submittedName>
        <fullName evidence="1">Uncharacterized protein</fullName>
    </submittedName>
</protein>
<proteinExistence type="predicted"/>
<comment type="caution">
    <text evidence="1">The sequence shown here is derived from an EMBL/GenBank/DDBJ whole genome shotgun (WGS) entry which is preliminary data.</text>
</comment>
<name>A0ABY1WCE5_9GAMM</name>
<reference evidence="1 2" key="1">
    <citation type="submission" date="2019-02" db="EMBL/GenBank/DDBJ databases">
        <title>WGS of Pseudoxanthomonas species novum from clinical isolates.</title>
        <authorList>
            <person name="Bernier A.-M."/>
            <person name="Bernard K."/>
            <person name="Vachon A."/>
        </authorList>
    </citation>
    <scope>NUCLEOTIDE SEQUENCE [LARGE SCALE GENOMIC DNA]</scope>
    <source>
        <strain evidence="2">NML 170316</strain>
    </source>
</reference>
<dbReference type="EMBL" id="SHME01000004">
    <property type="protein sequence ID" value="TAA18686.1"/>
    <property type="molecule type" value="Genomic_DNA"/>
</dbReference>
<evidence type="ECO:0000313" key="1">
    <source>
        <dbReference type="EMBL" id="TAA18686.1"/>
    </source>
</evidence>
<gene>
    <name evidence="1" type="ORF">EA658_16500</name>
</gene>